<keyword evidence="1" id="KW-1133">Transmembrane helix</keyword>
<evidence type="ECO:0000313" key="2">
    <source>
        <dbReference type="EMBL" id="KAH8365870.1"/>
    </source>
</evidence>
<feature type="transmembrane region" description="Helical" evidence="1">
    <location>
        <begin position="297"/>
        <end position="313"/>
    </location>
</feature>
<keyword evidence="3" id="KW-1185">Reference proteome</keyword>
<dbReference type="Proteomes" id="UP001200034">
    <property type="component" value="Unassembled WGS sequence"/>
</dbReference>
<comment type="caution">
    <text evidence="2">The sequence shown here is derived from an EMBL/GenBank/DDBJ whole genome shotgun (WGS) entry which is preliminary data.</text>
</comment>
<reference evidence="2" key="1">
    <citation type="journal article" date="2021" name="Mol. Ecol. Resour.">
        <title>Phylogenomic analyses of the genus Drosophila reveals genomic signals of climate adaptation.</title>
        <authorList>
            <person name="Li F."/>
            <person name="Rane R.V."/>
            <person name="Luria V."/>
            <person name="Xiong Z."/>
            <person name="Chen J."/>
            <person name="Li Z."/>
            <person name="Catullo R.A."/>
            <person name="Griffin P.C."/>
            <person name="Schiffer M."/>
            <person name="Pearce S."/>
            <person name="Lee S.F."/>
            <person name="McElroy K."/>
            <person name="Stocker A."/>
            <person name="Shirriffs J."/>
            <person name="Cockerell F."/>
            <person name="Coppin C."/>
            <person name="Sgro C.M."/>
            <person name="Karger A."/>
            <person name="Cain J.W."/>
            <person name="Weber J.A."/>
            <person name="Santpere G."/>
            <person name="Kirschner M.W."/>
            <person name="Hoffmann A.A."/>
            <person name="Oakeshott J.G."/>
            <person name="Zhang G."/>
        </authorList>
    </citation>
    <scope>NUCLEOTIDE SEQUENCE</scope>
    <source>
        <strain evidence="2">BGI-SZ-2011g</strain>
    </source>
</reference>
<evidence type="ECO:0000256" key="1">
    <source>
        <dbReference type="SAM" id="Phobius"/>
    </source>
</evidence>
<organism evidence="2 3">
    <name type="scientific">Drosophila rubida</name>
    <dbReference type="NCBI Taxonomy" id="30044"/>
    <lineage>
        <taxon>Eukaryota</taxon>
        <taxon>Metazoa</taxon>
        <taxon>Ecdysozoa</taxon>
        <taxon>Arthropoda</taxon>
        <taxon>Hexapoda</taxon>
        <taxon>Insecta</taxon>
        <taxon>Pterygota</taxon>
        <taxon>Neoptera</taxon>
        <taxon>Endopterygota</taxon>
        <taxon>Diptera</taxon>
        <taxon>Brachycera</taxon>
        <taxon>Muscomorpha</taxon>
        <taxon>Ephydroidea</taxon>
        <taxon>Drosophilidae</taxon>
        <taxon>Drosophila</taxon>
    </lineage>
</organism>
<keyword evidence="1" id="KW-0472">Membrane</keyword>
<gene>
    <name evidence="2" type="ORF">KR093_006702</name>
</gene>
<feature type="non-terminal residue" evidence="2">
    <location>
        <position position="329"/>
    </location>
</feature>
<feature type="transmembrane region" description="Helical" evidence="1">
    <location>
        <begin position="45"/>
        <end position="65"/>
    </location>
</feature>
<feature type="transmembrane region" description="Helical" evidence="1">
    <location>
        <begin position="85"/>
        <end position="105"/>
    </location>
</feature>
<feature type="transmembrane region" description="Helical" evidence="1">
    <location>
        <begin position="141"/>
        <end position="163"/>
    </location>
</feature>
<dbReference type="EMBL" id="JAJJHW010002774">
    <property type="protein sequence ID" value="KAH8365870.1"/>
    <property type="molecule type" value="Genomic_DNA"/>
</dbReference>
<proteinExistence type="predicted"/>
<keyword evidence="1" id="KW-0812">Transmembrane</keyword>
<sequence length="329" mass="39449">MWSHWLFYAALKLLRTVFRCMGFLRIRFDRAKQLYHVEQDKWKDFLPYIVVLVGISAHFLLMLEMADNFRALQEMQPDLLPPFDIVELVFDMCQDLILAMLVLNYRIKRNQLWRVISEAQSCYMQLTRLLKKRFVLRYSKLMVLMVIAQLLLLLVMCLKIIWFDWPRRDIFCLIDFMLGGVHLLFVLLLTLQFFYHLLHAALLQSLNRMLKQHRNLKLLHRLLNVQPALQRVQHLAASYFGILFCCFTAFLYLKCSAFIGLFTYDEQRFMLDENNPEDEMSRPPTRDELLRVDSLSLVWQMALMWQLLCAALLQQREQKQLLQGIWKME</sequence>
<dbReference type="AlphaFoldDB" id="A0AAD4PJ74"/>
<evidence type="ECO:0000313" key="3">
    <source>
        <dbReference type="Proteomes" id="UP001200034"/>
    </source>
</evidence>
<name>A0AAD4PJ74_9MUSC</name>
<accession>A0AAD4PJ74</accession>
<protein>
    <submittedName>
        <fullName evidence="2">Uncharacterized protein</fullName>
    </submittedName>
</protein>
<feature type="transmembrane region" description="Helical" evidence="1">
    <location>
        <begin position="183"/>
        <end position="203"/>
    </location>
</feature>
<feature type="transmembrane region" description="Helical" evidence="1">
    <location>
        <begin position="6"/>
        <end position="24"/>
    </location>
</feature>
<feature type="transmembrane region" description="Helical" evidence="1">
    <location>
        <begin position="239"/>
        <end position="264"/>
    </location>
</feature>